<sequence length="704" mass="78099">MDTDVISGRETMAAPEVGDGGGGGGRGKSAGGGSGRKHLSSIANHVLQQCSQTMHKSIDDLVADFELGLKTAALDNYSRRLVEYCSLQALQSVTSPGLGDAIHEGSLSRFTFDMMLAWETPTPWDQQITMESISKEREDRKEPLGANEAVMGDDTSLFYSDMMPLLVNEEPTVGEDAYVWFGSVFPLACDVVNARFTFEALTATTANRLHYPAYDKFLKEMDKSFKFLQNLPIPTEVEFAEDEFILHMEGTGGTQRVVRHIGTTSWPGRLTLTNKALYFEASGKISYGPAFKVELSETGLDQQVTTASTGPFGAPLFDKAIEFASLPEPLLLEFPEMTSSIRRDLWLTMIREVIFLHRFISAYNIESPIHKWEVHSRVILGVIRLHAAREMLRMSPPPPSSFLIFSLYDDLPKGDFVLEQLANNLKETSTITPFSASYVFKSLGKSDPIALFAEMAKEQDRDSSRHEQPLASLGNTIDQVRDEAREVTVANVPIEGMKEEGLTDSLVVLVGLVSPISKLGPVIQQMTSWDRPLVTCSVLAVTLLTIYNEWVGYALAASLILAISGMFWARQRKIGEICSEVIIDTSSDKTTMESIVEAQHSMKKVHEYIKTANIVILRLWSIVLARSPKHTETVIWMLMGLAVALAVVPFKYVLMGLTVAIFAANTKVVKAVSNPRGSRRWREWWESIPAMPVHTVDKGEIRTT</sequence>
<name>A0ACD5WUD7_AVESA</name>
<organism evidence="1 2">
    <name type="scientific">Avena sativa</name>
    <name type="common">Oat</name>
    <dbReference type="NCBI Taxonomy" id="4498"/>
    <lineage>
        <taxon>Eukaryota</taxon>
        <taxon>Viridiplantae</taxon>
        <taxon>Streptophyta</taxon>
        <taxon>Embryophyta</taxon>
        <taxon>Tracheophyta</taxon>
        <taxon>Spermatophyta</taxon>
        <taxon>Magnoliopsida</taxon>
        <taxon>Liliopsida</taxon>
        <taxon>Poales</taxon>
        <taxon>Poaceae</taxon>
        <taxon>BOP clade</taxon>
        <taxon>Pooideae</taxon>
        <taxon>Poodae</taxon>
        <taxon>Poeae</taxon>
        <taxon>Poeae Chloroplast Group 1 (Aveneae type)</taxon>
        <taxon>Aveninae</taxon>
        <taxon>Avena</taxon>
    </lineage>
</organism>
<evidence type="ECO:0000313" key="1">
    <source>
        <dbReference type="EnsemblPlants" id="AVESA.00010b.r2.4CG1276300.1.CDS"/>
    </source>
</evidence>
<dbReference type="EnsemblPlants" id="AVESA.00010b.r2.4CG1276300.1">
    <property type="protein sequence ID" value="AVESA.00010b.r2.4CG1276300.1.CDS"/>
    <property type="gene ID" value="AVESA.00010b.r2.4CG1276300"/>
</dbReference>
<reference evidence="1" key="1">
    <citation type="submission" date="2021-05" db="EMBL/GenBank/DDBJ databases">
        <authorList>
            <person name="Scholz U."/>
            <person name="Mascher M."/>
            <person name="Fiebig A."/>
        </authorList>
    </citation>
    <scope>NUCLEOTIDE SEQUENCE [LARGE SCALE GENOMIC DNA]</scope>
</reference>
<protein>
    <submittedName>
        <fullName evidence="1">Uncharacterized protein</fullName>
    </submittedName>
</protein>
<evidence type="ECO:0000313" key="2">
    <source>
        <dbReference type="Proteomes" id="UP001732700"/>
    </source>
</evidence>
<accession>A0ACD5WUD7</accession>
<dbReference type="Proteomes" id="UP001732700">
    <property type="component" value="Chromosome 4C"/>
</dbReference>
<keyword evidence="2" id="KW-1185">Reference proteome</keyword>
<reference evidence="1" key="2">
    <citation type="submission" date="2025-09" db="UniProtKB">
        <authorList>
            <consortium name="EnsemblPlants"/>
        </authorList>
    </citation>
    <scope>IDENTIFICATION</scope>
</reference>
<proteinExistence type="predicted"/>